<protein>
    <submittedName>
        <fullName evidence="1">Uncharacterized protein</fullName>
    </submittedName>
</protein>
<dbReference type="EMBL" id="SPPV01000015">
    <property type="protein sequence ID" value="TFU49861.1"/>
    <property type="molecule type" value="Genomic_DNA"/>
</dbReference>
<proteinExistence type="predicted"/>
<dbReference type="AlphaFoldDB" id="A0A7K3MPA5"/>
<name>A0A7K3MPA5_9BACE</name>
<reference evidence="1 2" key="1">
    <citation type="submission" date="2019-03" db="EMBL/GenBank/DDBJ databases">
        <title>Diversity of the mouse oral microbiome.</title>
        <authorList>
            <person name="Joseph S."/>
            <person name="Aduse-Opoku J."/>
            <person name="Curtis M."/>
            <person name="Wade W."/>
            <person name="Hashim A."/>
        </authorList>
    </citation>
    <scope>NUCLEOTIDE SEQUENCE [LARGE SCALE GENOMIC DNA]</scope>
    <source>
        <strain evidence="1 2">P2318</strain>
    </source>
</reference>
<comment type="caution">
    <text evidence="1">The sequence shown here is derived from an EMBL/GenBank/DDBJ whole genome shotgun (WGS) entry which is preliminary data.</text>
</comment>
<dbReference type="Proteomes" id="UP000298073">
    <property type="component" value="Unassembled WGS sequence"/>
</dbReference>
<dbReference type="RefSeq" id="WP_135037292.1">
    <property type="nucleotide sequence ID" value="NZ_CABIXU010000139.1"/>
</dbReference>
<evidence type="ECO:0000313" key="1">
    <source>
        <dbReference type="EMBL" id="TFU49861.1"/>
    </source>
</evidence>
<organism evidence="1 2">
    <name type="scientific">Bacteroides acidifaciens</name>
    <dbReference type="NCBI Taxonomy" id="85831"/>
    <lineage>
        <taxon>Bacteria</taxon>
        <taxon>Pseudomonadati</taxon>
        <taxon>Bacteroidota</taxon>
        <taxon>Bacteroidia</taxon>
        <taxon>Bacteroidales</taxon>
        <taxon>Bacteroidaceae</taxon>
        <taxon>Bacteroides</taxon>
    </lineage>
</organism>
<accession>A0A7K3MPA5</accession>
<dbReference type="OrthoDB" id="1039810at2"/>
<evidence type="ECO:0000313" key="2">
    <source>
        <dbReference type="Proteomes" id="UP000298073"/>
    </source>
</evidence>
<sequence>MLKIKTNKGYLDLGGDFTVQIDEKSPVMNDQGSQTVPVTVPCTGNNAKITGFAHRLDMGIKPMNEDQACTILDGAYKRTGKINIVSAGKKEGITLNIGFDNSEAYSAWKAKKLNAITLPVKEYSSVNSLCAHLQQVLGGYQTDYAVFQIMTGNDSKDNQFYPKYLNYITPVSEGSKVYRLRYQARTETFLVNGTPTAVTLPEGYGVTAFLYVWCVLELVFSEFGYTITENPFKTNKELSNLVILNNAADCCVKGKLSYADLMPDCTVDDFLNALYVRFGLVYNVSSDTKTATLRLIRDIVDDVPDIDLSCSMTDEPLITYETARQMKLSAKTSFTGAAPAVERFEDYLQDNEVAILSRVDPSKRIIHLNYEKTTGRWFKWDKENNRLSYSSSSFFFWDRKTDNIEDNELSSDDECVPMDFGPNGILSPQYLADYKHRYTYLKTSSNNNDEDSEKVKIPLSFVFAFTSSQNSKYPFGSVLPYTSDGEDIILKDGSKHTLSLFFQYDNGLFSNFWKKYDAILRHSFNCVETNVLLPIHQLISMDILKPVTLRGQYFLFDGLSYSLPANKIVPVNLTLRTIRLIGPYDLDNEHNIPTFGSKLFIWEFRSTNIENMMENERNRVWEQAWEDWHYSDVFPEKIKDSWYSTEGYINRNNDNYLVENYPDGESLTLTRTYKCKTTVVVTVYFTGGGHSGAPSSRNDYTYESEIEYTDTFTSVVYSG</sequence>
<gene>
    <name evidence="1" type="ORF">E4T97_08425</name>
</gene>